<dbReference type="Proteomes" id="UP000824200">
    <property type="component" value="Unassembled WGS sequence"/>
</dbReference>
<proteinExistence type="predicted"/>
<reference evidence="3" key="2">
    <citation type="journal article" date="2021" name="PeerJ">
        <title>Extensive microbial diversity within the chicken gut microbiome revealed by metagenomics and culture.</title>
        <authorList>
            <person name="Gilroy R."/>
            <person name="Ravi A."/>
            <person name="Getino M."/>
            <person name="Pursley I."/>
            <person name="Horton D.L."/>
            <person name="Alikhan N.F."/>
            <person name="Baker D."/>
            <person name="Gharbi K."/>
            <person name="Hall N."/>
            <person name="Watson M."/>
            <person name="Adriaenssens E.M."/>
            <person name="Foster-Nyarko E."/>
            <person name="Jarju S."/>
            <person name="Secka A."/>
            <person name="Antonio M."/>
            <person name="Oren A."/>
            <person name="Chaudhuri R.R."/>
            <person name="La Ragione R."/>
            <person name="Hildebrand F."/>
            <person name="Pallen M.J."/>
        </authorList>
    </citation>
    <scope>NUCLEOTIDE SEQUENCE</scope>
    <source>
        <strain evidence="3">CHK121-14286</strain>
    </source>
</reference>
<name>A0A9D1E377_9BACT</name>
<organism evidence="3 4">
    <name type="scientific">Candidatus Fimimonas gallinarum</name>
    <dbReference type="NCBI Taxonomy" id="2840821"/>
    <lineage>
        <taxon>Bacteria</taxon>
        <taxon>Pseudomonadati</taxon>
        <taxon>Myxococcota</taxon>
        <taxon>Myxococcia</taxon>
        <taxon>Myxococcales</taxon>
        <taxon>Cystobacterineae</taxon>
        <taxon>Myxococcaceae</taxon>
        <taxon>Myxococcaceae incertae sedis</taxon>
        <taxon>Candidatus Fimimonas</taxon>
    </lineage>
</organism>
<accession>A0A9D1E377</accession>
<dbReference type="PANTHER" id="PTHR21666:SF270">
    <property type="entry name" value="MUREIN HYDROLASE ACTIVATOR ENVC"/>
    <property type="match status" value="1"/>
</dbReference>
<dbReference type="InterPro" id="IPR016047">
    <property type="entry name" value="M23ase_b-sheet_dom"/>
</dbReference>
<gene>
    <name evidence="3" type="ORF">IAC95_00790</name>
</gene>
<feature type="region of interest" description="Disordered" evidence="1">
    <location>
        <begin position="46"/>
        <end position="65"/>
    </location>
</feature>
<dbReference type="Gene3D" id="2.70.70.10">
    <property type="entry name" value="Glucose Permease (Domain IIA)"/>
    <property type="match status" value="1"/>
</dbReference>
<feature type="domain" description="M23ase beta-sheet core" evidence="2">
    <location>
        <begin position="107"/>
        <end position="204"/>
    </location>
</feature>
<dbReference type="AlphaFoldDB" id="A0A9D1E377"/>
<reference evidence="3" key="1">
    <citation type="submission" date="2020-10" db="EMBL/GenBank/DDBJ databases">
        <authorList>
            <person name="Gilroy R."/>
        </authorList>
    </citation>
    <scope>NUCLEOTIDE SEQUENCE</scope>
    <source>
        <strain evidence="3">CHK121-14286</strain>
    </source>
</reference>
<comment type="caution">
    <text evidence="3">The sequence shown here is derived from an EMBL/GenBank/DDBJ whole genome shotgun (WGS) entry which is preliminary data.</text>
</comment>
<evidence type="ECO:0000259" key="2">
    <source>
        <dbReference type="Pfam" id="PF01551"/>
    </source>
</evidence>
<evidence type="ECO:0000313" key="3">
    <source>
        <dbReference type="EMBL" id="HIR65416.1"/>
    </source>
</evidence>
<dbReference type="GO" id="GO:0004222">
    <property type="term" value="F:metalloendopeptidase activity"/>
    <property type="evidence" value="ECO:0007669"/>
    <property type="project" value="TreeGrafter"/>
</dbReference>
<dbReference type="SUPFAM" id="SSF51261">
    <property type="entry name" value="Duplicated hybrid motif"/>
    <property type="match status" value="1"/>
</dbReference>
<evidence type="ECO:0000313" key="4">
    <source>
        <dbReference type="Proteomes" id="UP000824200"/>
    </source>
</evidence>
<protein>
    <submittedName>
        <fullName evidence="3">M23 family metallopeptidase</fullName>
    </submittedName>
</protein>
<sequence length="220" mass="23944">MNSTRQTNKFARFLKNNAALLLIIFCVIAIATVVLAVTLAPGNDTPNPDIDVTVDPDDNVNNPDDNKTELIKVYFQSPVNYTVVTMEYTDGEELLFVFNKTLNTWATHNALDLAAAEGTQVVSMYDGTVVDVYESYGMGNVVKIDHGDNVVATYASLGDVEVVKGQAVKKGDVIGEVSTTASYEFSDGAHLHLEVEVNGEAVDPTPYVKGEIYREVEEEA</sequence>
<dbReference type="EMBL" id="DVHL01000009">
    <property type="protein sequence ID" value="HIR65416.1"/>
    <property type="molecule type" value="Genomic_DNA"/>
</dbReference>
<dbReference type="Pfam" id="PF01551">
    <property type="entry name" value="Peptidase_M23"/>
    <property type="match status" value="1"/>
</dbReference>
<evidence type="ECO:0000256" key="1">
    <source>
        <dbReference type="SAM" id="MobiDB-lite"/>
    </source>
</evidence>
<dbReference type="CDD" id="cd12797">
    <property type="entry name" value="M23_peptidase"/>
    <property type="match status" value="1"/>
</dbReference>
<dbReference type="PANTHER" id="PTHR21666">
    <property type="entry name" value="PEPTIDASE-RELATED"/>
    <property type="match status" value="1"/>
</dbReference>
<dbReference type="InterPro" id="IPR050570">
    <property type="entry name" value="Cell_wall_metabolism_enzyme"/>
</dbReference>
<dbReference type="InterPro" id="IPR011055">
    <property type="entry name" value="Dup_hybrid_motif"/>
</dbReference>